<evidence type="ECO:0000256" key="8">
    <source>
        <dbReference type="ARBA" id="ARBA00023052"/>
    </source>
</evidence>
<reference evidence="18 19" key="1">
    <citation type="submission" date="2019-07" db="EMBL/GenBank/DDBJ databases">
        <title>Genomic Encyclopedia of Archaeal and Bacterial Type Strains, Phase II (KMG-II): from individual species to whole genera.</title>
        <authorList>
            <person name="Goeker M."/>
        </authorList>
    </citation>
    <scope>NUCLEOTIDE SEQUENCE [LARGE SCALE GENOMIC DNA]</scope>
    <source>
        <strain evidence="18 19">DSM 46842</strain>
    </source>
</reference>
<feature type="binding site" evidence="12">
    <location>
        <position position="518"/>
    </location>
    <ligand>
        <name>substrate</name>
    </ligand>
</feature>
<evidence type="ECO:0000256" key="7">
    <source>
        <dbReference type="ARBA" id="ARBA00022842"/>
    </source>
</evidence>
<feature type="binding site" evidence="12">
    <location>
        <position position="514"/>
    </location>
    <ligand>
        <name>substrate</name>
    </ligand>
</feature>
<keyword evidence="6 14" id="KW-0479">Metal-binding</keyword>
<dbReference type="GO" id="GO:0006098">
    <property type="term" value="P:pentose-phosphate shunt"/>
    <property type="evidence" value="ECO:0007669"/>
    <property type="project" value="TreeGrafter"/>
</dbReference>
<feature type="binding site" evidence="13">
    <location>
        <position position="100"/>
    </location>
    <ligand>
        <name>thiamine diphosphate</name>
        <dbReference type="ChEBI" id="CHEBI:58937"/>
    </ligand>
</feature>
<evidence type="ECO:0000256" key="4">
    <source>
        <dbReference type="ARBA" id="ARBA00016662"/>
    </source>
</evidence>
<dbReference type="Pfam" id="PF22613">
    <property type="entry name" value="Transketolase_C_1"/>
    <property type="match status" value="1"/>
</dbReference>
<feature type="binding site" evidence="13">
    <location>
        <begin position="148"/>
        <end position="150"/>
    </location>
    <ligand>
        <name>thiamine diphosphate</name>
        <dbReference type="ChEBI" id="CHEBI:58937"/>
    </ligand>
</feature>
<comment type="subunit">
    <text evidence="2">Homodimer.</text>
</comment>
<evidence type="ECO:0000256" key="10">
    <source>
        <dbReference type="NCBIfam" id="TIGR00232"/>
    </source>
</evidence>
<dbReference type="GO" id="GO:0005829">
    <property type="term" value="C:cytosol"/>
    <property type="evidence" value="ECO:0007669"/>
    <property type="project" value="TreeGrafter"/>
</dbReference>
<evidence type="ECO:0000256" key="13">
    <source>
        <dbReference type="PIRSR" id="PIRSR605478-3"/>
    </source>
</evidence>
<dbReference type="InterPro" id="IPR055152">
    <property type="entry name" value="Transketolase-like_C_2"/>
</dbReference>
<dbReference type="SUPFAM" id="SSF52922">
    <property type="entry name" value="TK C-terminal domain-like"/>
    <property type="match status" value="1"/>
</dbReference>
<dbReference type="InterPro" id="IPR029061">
    <property type="entry name" value="THDP-binding"/>
</dbReference>
<evidence type="ECO:0000256" key="12">
    <source>
        <dbReference type="PIRSR" id="PIRSR605478-2"/>
    </source>
</evidence>
<dbReference type="NCBIfam" id="TIGR00232">
    <property type="entry name" value="tktlase_bact"/>
    <property type="match status" value="1"/>
</dbReference>
<feature type="domain" description="Transketolase-like pyrimidine-binding" evidence="17">
    <location>
        <begin position="390"/>
        <end position="570"/>
    </location>
</feature>
<dbReference type="AlphaFoldDB" id="A0A5S5D3F7"/>
<feature type="binding site" evidence="12">
    <location>
        <position position="60"/>
    </location>
    <ligand>
        <name>substrate</name>
    </ligand>
</feature>
<dbReference type="EMBL" id="VNHW01000001">
    <property type="protein sequence ID" value="TYP90563.1"/>
    <property type="molecule type" value="Genomic_DNA"/>
</dbReference>
<feature type="binding site" evidence="12">
    <location>
        <position position="393"/>
    </location>
    <ligand>
        <name>substrate</name>
    </ligand>
</feature>
<dbReference type="InterPro" id="IPR033247">
    <property type="entry name" value="Transketolase_fam"/>
</dbReference>
<dbReference type="PANTHER" id="PTHR43522:SF2">
    <property type="entry name" value="TRANSKETOLASE 1-RELATED"/>
    <property type="match status" value="1"/>
</dbReference>
<proteinExistence type="inferred from homology"/>
<feature type="region of interest" description="Disordered" evidence="16">
    <location>
        <begin position="1"/>
        <end position="35"/>
    </location>
</feature>
<comment type="catalytic activity">
    <reaction evidence="9">
        <text>D-sedoheptulose 7-phosphate + D-glyceraldehyde 3-phosphate = aldehydo-D-ribose 5-phosphate + D-xylulose 5-phosphate</text>
        <dbReference type="Rhea" id="RHEA:10508"/>
        <dbReference type="ChEBI" id="CHEBI:57483"/>
        <dbReference type="ChEBI" id="CHEBI:57737"/>
        <dbReference type="ChEBI" id="CHEBI:58273"/>
        <dbReference type="ChEBI" id="CHEBI:59776"/>
        <dbReference type="EC" id="2.2.1.1"/>
    </reaction>
</comment>
<dbReference type="EC" id="2.2.1.1" evidence="3 10"/>
<organism evidence="18 19">
    <name type="scientific">Blastococcus xanthinilyticus</name>
    <dbReference type="NCBI Taxonomy" id="1564164"/>
    <lineage>
        <taxon>Bacteria</taxon>
        <taxon>Bacillati</taxon>
        <taxon>Actinomycetota</taxon>
        <taxon>Actinomycetes</taxon>
        <taxon>Geodermatophilales</taxon>
        <taxon>Geodermatophilaceae</taxon>
        <taxon>Blastococcus</taxon>
    </lineage>
</organism>
<dbReference type="CDD" id="cd02012">
    <property type="entry name" value="TPP_TK"/>
    <property type="match status" value="1"/>
</dbReference>
<feature type="compositionally biased region" description="Low complexity" evidence="16">
    <location>
        <begin position="716"/>
        <end position="729"/>
    </location>
</feature>
<evidence type="ECO:0000256" key="1">
    <source>
        <dbReference type="ARBA" id="ARBA00007131"/>
    </source>
</evidence>
<dbReference type="FunFam" id="3.40.50.920:FF:000003">
    <property type="entry name" value="Transketolase"/>
    <property type="match status" value="1"/>
</dbReference>
<accession>A0A5S5D3F7</accession>
<dbReference type="InterPro" id="IPR049557">
    <property type="entry name" value="Transketolase_CS"/>
</dbReference>
<protein>
    <recommendedName>
        <fullName evidence="4 10">Transketolase</fullName>
        <ecNumber evidence="3 10">2.2.1.1</ecNumber>
    </recommendedName>
</protein>
<dbReference type="SUPFAM" id="SSF52518">
    <property type="entry name" value="Thiamin diphosphate-binding fold (THDP-binding)"/>
    <property type="match status" value="2"/>
</dbReference>
<dbReference type="InterPro" id="IPR005475">
    <property type="entry name" value="Transketolase-like_Pyr-bd"/>
</dbReference>
<feature type="region of interest" description="Disordered" evidence="16">
    <location>
        <begin position="714"/>
        <end position="737"/>
    </location>
</feature>
<feature type="binding site" evidence="13">
    <location>
        <position position="222"/>
    </location>
    <ligand>
        <name>thiamine diphosphate</name>
        <dbReference type="ChEBI" id="CHEBI:58937"/>
    </ligand>
</feature>
<dbReference type="GO" id="GO:0004802">
    <property type="term" value="F:transketolase activity"/>
    <property type="evidence" value="ECO:0007669"/>
    <property type="project" value="UniProtKB-UniRule"/>
</dbReference>
<dbReference type="Pfam" id="PF02779">
    <property type="entry name" value="Transket_pyr"/>
    <property type="match status" value="1"/>
</dbReference>
<feature type="binding site" evidence="14">
    <location>
        <position position="192"/>
    </location>
    <ligand>
        <name>Mg(2+)</name>
        <dbReference type="ChEBI" id="CHEBI:18420"/>
    </ligand>
</feature>
<feature type="binding site" evidence="13">
    <location>
        <position position="482"/>
    </location>
    <ligand>
        <name>thiamine diphosphate</name>
        <dbReference type="ChEBI" id="CHEBI:58937"/>
    </ligand>
</feature>
<comment type="caution">
    <text evidence="18">The sequence shown here is derived from an EMBL/GenBank/DDBJ whole genome shotgun (WGS) entry which is preliminary data.</text>
</comment>
<keyword evidence="19" id="KW-1185">Reference proteome</keyword>
<dbReference type="PROSITE" id="PS00801">
    <property type="entry name" value="TRANSKETOLASE_1"/>
    <property type="match status" value="1"/>
</dbReference>
<dbReference type="GO" id="GO:0000287">
    <property type="term" value="F:magnesium ion binding"/>
    <property type="evidence" value="ECO:0007669"/>
    <property type="project" value="UniProtKB-ARBA"/>
</dbReference>
<dbReference type="InterPro" id="IPR005478">
    <property type="entry name" value="Transketolase_bac-like"/>
</dbReference>
<feature type="binding site" evidence="14">
    <location>
        <position position="222"/>
    </location>
    <ligand>
        <name>Mg(2+)</name>
        <dbReference type="ChEBI" id="CHEBI:18420"/>
    </ligand>
</feature>
<dbReference type="CDD" id="cd07033">
    <property type="entry name" value="TPP_PYR_DXS_TK_like"/>
    <property type="match status" value="1"/>
</dbReference>
<feature type="site" description="Important for catalytic activity" evidence="15">
    <location>
        <position position="60"/>
    </location>
</feature>
<evidence type="ECO:0000313" key="19">
    <source>
        <dbReference type="Proteomes" id="UP000322499"/>
    </source>
</evidence>
<dbReference type="PROSITE" id="PS00802">
    <property type="entry name" value="TRANSKETOLASE_2"/>
    <property type="match status" value="1"/>
</dbReference>
<evidence type="ECO:0000256" key="5">
    <source>
        <dbReference type="ARBA" id="ARBA00022679"/>
    </source>
</evidence>
<evidence type="ECO:0000256" key="14">
    <source>
        <dbReference type="PIRSR" id="PIRSR605478-4"/>
    </source>
</evidence>
<feature type="binding site" evidence="12">
    <location>
        <position position="298"/>
    </location>
    <ligand>
        <name>substrate</name>
    </ligand>
</feature>
<comment type="cofactor">
    <cofactor evidence="13">
        <name>thiamine diphosphate</name>
        <dbReference type="ChEBI" id="CHEBI:58937"/>
    </cofactor>
    <text evidence="13">Binds 1 thiamine pyrophosphate per subunit. During the reaction, the substrate forms a covalent intermediate with the cofactor.</text>
</comment>
<feature type="binding site" evidence="12">
    <location>
        <position position="565"/>
    </location>
    <ligand>
        <name>substrate</name>
    </ligand>
</feature>
<evidence type="ECO:0000256" key="16">
    <source>
        <dbReference type="SAM" id="MobiDB-lite"/>
    </source>
</evidence>
<comment type="similarity">
    <text evidence="1">Belongs to the transketolase family.</text>
</comment>
<dbReference type="FunFam" id="3.40.50.970:FF:000004">
    <property type="entry name" value="Transketolase"/>
    <property type="match status" value="1"/>
</dbReference>
<feature type="binding site" evidence="13">
    <location>
        <position position="193"/>
    </location>
    <ligand>
        <name>thiamine diphosphate</name>
        <dbReference type="ChEBI" id="CHEBI:58937"/>
    </ligand>
</feature>
<feature type="binding site" evidence="12">
    <location>
        <position position="506"/>
    </location>
    <ligand>
        <name>substrate</name>
    </ligand>
</feature>
<feature type="binding site" evidence="13">
    <location>
        <position position="298"/>
    </location>
    <ligand>
        <name>thiamine diphosphate</name>
        <dbReference type="ChEBI" id="CHEBI:58937"/>
    </ligand>
</feature>
<name>A0A5S5D3F7_9ACTN</name>
<dbReference type="RefSeq" id="WP_166531326.1">
    <property type="nucleotide sequence ID" value="NZ_VNHW01000001.1"/>
</dbReference>
<dbReference type="Proteomes" id="UP000322499">
    <property type="component" value="Unassembled WGS sequence"/>
</dbReference>
<feature type="compositionally biased region" description="Low complexity" evidence="16">
    <location>
        <begin position="1"/>
        <end position="21"/>
    </location>
</feature>
<dbReference type="InterPro" id="IPR005474">
    <property type="entry name" value="Transketolase_N"/>
</dbReference>
<keyword evidence="8 13" id="KW-0786">Thiamine pyrophosphate</keyword>
<evidence type="ECO:0000256" key="11">
    <source>
        <dbReference type="PIRSR" id="PIRSR605478-1"/>
    </source>
</evidence>
<evidence type="ECO:0000256" key="3">
    <source>
        <dbReference type="ARBA" id="ARBA00013152"/>
    </source>
</evidence>
<feature type="binding site" evidence="12">
    <location>
        <position position="420"/>
    </location>
    <ligand>
        <name>substrate</name>
    </ligand>
</feature>
<dbReference type="InterPro" id="IPR009014">
    <property type="entry name" value="Transketo_C/PFOR_II"/>
</dbReference>
<evidence type="ECO:0000256" key="15">
    <source>
        <dbReference type="PIRSR" id="PIRSR605478-5"/>
    </source>
</evidence>
<dbReference type="FunFam" id="3.40.50.970:FF:000003">
    <property type="entry name" value="Transketolase"/>
    <property type="match status" value="1"/>
</dbReference>
<dbReference type="SMART" id="SM00861">
    <property type="entry name" value="Transket_pyr"/>
    <property type="match status" value="1"/>
</dbReference>
<dbReference type="PANTHER" id="PTHR43522">
    <property type="entry name" value="TRANSKETOLASE"/>
    <property type="match status" value="1"/>
</dbReference>
<dbReference type="Gene3D" id="3.40.50.920">
    <property type="match status" value="1"/>
</dbReference>
<dbReference type="Gene3D" id="3.40.50.970">
    <property type="match status" value="2"/>
</dbReference>
<evidence type="ECO:0000313" key="18">
    <source>
        <dbReference type="EMBL" id="TYP90563.1"/>
    </source>
</evidence>
<sequence length="737" mass="78832">MDTRSTGPEAPAEAATDAPTGNPSQPRPTLPEDFGDLDRRAIDTARVLAMDAVQKVGNGHPGTAMSMAPTAYLLFHKWLRHDPTQPNWVARDRFVLSMGHSSLTLYVQLFLSGYGLELDDLKALRTWGSKTPGHPEVNHTPGVETTTGPLGQGVGNAVGMAMAARRERGLLDPDAPEGESLFDHAIWCFASDGDMEEGVSGEASSLAGTQKLGNLTLVYDDNKISIEDDTTVAFTEDVGKRYEAYGWHVQHVDDGEDLAAVDAAFAAAKAETTRPSLIVLRTVIAWPAPTKQNTGASHGSALGDDEVRATKEILGFDPERTFQVDDDVLAHARSVVDKGRADRAEWEERFAAWERANPEGAALLARMRERRLPEGWADGLPTFPADEKGVATRKASGKVLAALYPALPELWGGSADLAESNNTAVEGEPSFLPADRQTKMWSGGPYGRTLHFGVREHAMGAIMNGIALHGGTRVYGGTFLTFSDYMRGAVRLAALMQLPVAYVWTHDSIGLGEDGPTHQPIEHFAALRAIPGLDFVRPADANEVVVAWRTILENNDRPAGLALSRQNLPVFDRDEFGSAEGTARGAYVLAEASTGTPELILLGTGSEVQIAMAARERLEADGVPTRVVSVPCVEWFADQDQAYKDAVLPPTVRARVSVEAGVPMGWREFVGDAGRIVGLTHYGASASYSVLYEEFGLTDEAVVTAARESLEAAHSGTAVPAGPVAATGGLPQATGDR</sequence>
<evidence type="ECO:0000256" key="6">
    <source>
        <dbReference type="ARBA" id="ARBA00022723"/>
    </source>
</evidence>
<keyword evidence="5" id="KW-0808">Transferase</keyword>
<dbReference type="InterPro" id="IPR020826">
    <property type="entry name" value="Transketolase_BS"/>
</dbReference>
<feature type="site" description="Important for catalytic activity" evidence="15">
    <location>
        <position position="298"/>
    </location>
</feature>
<dbReference type="Pfam" id="PF00456">
    <property type="entry name" value="Transketolase_N"/>
    <property type="match status" value="1"/>
</dbReference>
<gene>
    <name evidence="18" type="ORF">BD833_101281</name>
</gene>
<comment type="cofactor">
    <cofactor evidence="14">
        <name>Mg(2+)</name>
        <dbReference type="ChEBI" id="CHEBI:18420"/>
    </cofactor>
    <text evidence="14">Binds 1 Mg(2+) ion per subunit. Can also utilize other divalent metal cations, such as Ca(2+), Mn(2+) and Co(2+).</text>
</comment>
<evidence type="ECO:0000259" key="17">
    <source>
        <dbReference type="SMART" id="SM00861"/>
    </source>
</evidence>
<evidence type="ECO:0000256" key="9">
    <source>
        <dbReference type="ARBA" id="ARBA00049473"/>
    </source>
</evidence>
<feature type="binding site" evidence="14">
    <location>
        <position position="224"/>
    </location>
    <ligand>
        <name>Mg(2+)</name>
        <dbReference type="ChEBI" id="CHEBI:18420"/>
    </ligand>
</feature>
<keyword evidence="7 14" id="KW-0460">Magnesium</keyword>
<evidence type="ECO:0000256" key="2">
    <source>
        <dbReference type="ARBA" id="ARBA00011738"/>
    </source>
</evidence>
<feature type="active site" description="Proton donor" evidence="11">
    <location>
        <position position="456"/>
    </location>
</feature>
<feature type="region of interest" description="Disordered" evidence="16">
    <location>
        <begin position="132"/>
        <end position="151"/>
    </location>
</feature>